<evidence type="ECO:0000313" key="4">
    <source>
        <dbReference type="EMBL" id="KGN30963.1"/>
    </source>
</evidence>
<reference evidence="4 5" key="1">
    <citation type="submission" date="2013-08" db="EMBL/GenBank/DDBJ databases">
        <title>The genome sequence of Knoellia sinensis.</title>
        <authorList>
            <person name="Zhu W."/>
            <person name="Wang G."/>
        </authorList>
    </citation>
    <scope>NUCLEOTIDE SEQUENCE [LARGE SCALE GENOMIC DNA]</scope>
    <source>
        <strain evidence="4 5">KCTC 19936</strain>
    </source>
</reference>
<evidence type="ECO:0000256" key="1">
    <source>
        <dbReference type="SAM" id="MobiDB-lite"/>
    </source>
</evidence>
<dbReference type="Proteomes" id="UP000030002">
    <property type="component" value="Unassembled WGS sequence"/>
</dbReference>
<name>A0A0A0J1H8_9MICO</name>
<feature type="region of interest" description="Disordered" evidence="1">
    <location>
        <begin position="136"/>
        <end position="161"/>
    </location>
</feature>
<dbReference type="Pfam" id="PF08279">
    <property type="entry name" value="HTH_11"/>
    <property type="match status" value="1"/>
</dbReference>
<dbReference type="Gene3D" id="1.10.10.10">
    <property type="entry name" value="Winged helix-like DNA-binding domain superfamily/Winged helix DNA-binding domain"/>
    <property type="match status" value="1"/>
</dbReference>
<dbReference type="InterPro" id="IPR051534">
    <property type="entry name" value="CBASS_pafABC_assoc_protein"/>
</dbReference>
<feature type="domain" description="Helix-turn-helix type 11" evidence="2">
    <location>
        <begin position="21"/>
        <end position="74"/>
    </location>
</feature>
<evidence type="ECO:0000313" key="5">
    <source>
        <dbReference type="Proteomes" id="UP000030002"/>
    </source>
</evidence>
<dbReference type="PANTHER" id="PTHR34580:SF3">
    <property type="entry name" value="PROTEIN PAFB"/>
    <property type="match status" value="1"/>
</dbReference>
<dbReference type="CDD" id="cd00090">
    <property type="entry name" value="HTH_ARSR"/>
    <property type="match status" value="1"/>
</dbReference>
<proteinExistence type="predicted"/>
<organism evidence="4 5">
    <name type="scientific">Knoellia sinensis KCTC 19936</name>
    <dbReference type="NCBI Taxonomy" id="1385520"/>
    <lineage>
        <taxon>Bacteria</taxon>
        <taxon>Bacillati</taxon>
        <taxon>Actinomycetota</taxon>
        <taxon>Actinomycetes</taxon>
        <taxon>Micrococcales</taxon>
        <taxon>Intrasporangiaceae</taxon>
        <taxon>Knoellia</taxon>
    </lineage>
</organism>
<accession>A0A0A0J1H8</accession>
<dbReference type="PROSITE" id="PS52050">
    <property type="entry name" value="WYL"/>
    <property type="match status" value="1"/>
</dbReference>
<dbReference type="InterPro" id="IPR036390">
    <property type="entry name" value="WH_DNA-bd_sf"/>
</dbReference>
<dbReference type="InterPro" id="IPR036388">
    <property type="entry name" value="WH-like_DNA-bd_sf"/>
</dbReference>
<dbReference type="InterPro" id="IPR026881">
    <property type="entry name" value="WYL_dom"/>
</dbReference>
<feature type="compositionally biased region" description="Basic and acidic residues" evidence="1">
    <location>
        <begin position="139"/>
        <end position="156"/>
    </location>
</feature>
<dbReference type="PIRSF" id="PIRSF016838">
    <property type="entry name" value="PafC"/>
    <property type="match status" value="1"/>
</dbReference>
<dbReference type="PANTHER" id="PTHR34580">
    <property type="match status" value="1"/>
</dbReference>
<evidence type="ECO:0000259" key="2">
    <source>
        <dbReference type="Pfam" id="PF08279"/>
    </source>
</evidence>
<dbReference type="AlphaFoldDB" id="A0A0A0J1H8"/>
<keyword evidence="5" id="KW-1185">Reference proteome</keyword>
<sequence>MLVGMPSDAVGSSEVSPTARALLTLEILQNRPGVTAAELSRRLGVSERASRRHIAILREAGIPVVSTRGPHGGYALGRGAALAPVVFTETEALSLVMAVIDSHPSAATPTDDDADTVGTALDKVVRALPRAAARQAAALREHASATPDRRASRPDPRTTSALVAASAARRRVRITYASESGSTWQDTTDPWSVVVRHSRWYLLCHSHRADAVRTYRIDRIVDVVELDGGFEPPPALDPVASLEEHLGIGWEFETRVVFQVPQEEAQRWVHPAMGRLERHTEGCVLVGSTSNPSMYVREWLARIPLPFRVEGGSELRAAVREVADQLVRGASEGASGT</sequence>
<dbReference type="InterPro" id="IPR028349">
    <property type="entry name" value="PafC-like"/>
</dbReference>
<dbReference type="SUPFAM" id="SSF46785">
    <property type="entry name" value="Winged helix' DNA-binding domain"/>
    <property type="match status" value="1"/>
</dbReference>
<comment type="caution">
    <text evidence="4">The sequence shown here is derived from an EMBL/GenBank/DDBJ whole genome shotgun (WGS) entry which is preliminary data.</text>
</comment>
<gene>
    <name evidence="4" type="ORF">N802_05000</name>
</gene>
<dbReference type="InterPro" id="IPR011991">
    <property type="entry name" value="ArsR-like_HTH"/>
</dbReference>
<feature type="domain" description="WYL" evidence="3">
    <location>
        <begin position="160"/>
        <end position="223"/>
    </location>
</feature>
<protein>
    <submittedName>
        <fullName evidence="4">ArsR family transcriptional regulator</fullName>
    </submittedName>
</protein>
<dbReference type="STRING" id="1385520.N802_05000"/>
<dbReference type="InterPro" id="IPR013196">
    <property type="entry name" value="HTH_11"/>
</dbReference>
<evidence type="ECO:0000259" key="3">
    <source>
        <dbReference type="Pfam" id="PF13280"/>
    </source>
</evidence>
<dbReference type="EMBL" id="AVPJ01000014">
    <property type="protein sequence ID" value="KGN30963.1"/>
    <property type="molecule type" value="Genomic_DNA"/>
</dbReference>
<dbReference type="Pfam" id="PF13280">
    <property type="entry name" value="WYL"/>
    <property type="match status" value="1"/>
</dbReference>
<dbReference type="eggNOG" id="COG2378">
    <property type="taxonomic scope" value="Bacteria"/>
</dbReference>